<gene>
    <name evidence="3" type="ORF">N866_18955</name>
</gene>
<feature type="non-terminal residue" evidence="3">
    <location>
        <position position="1"/>
    </location>
</feature>
<dbReference type="OrthoDB" id="6882680at2"/>
<dbReference type="SUPFAM" id="SSF53720">
    <property type="entry name" value="ALDH-like"/>
    <property type="match status" value="1"/>
</dbReference>
<evidence type="ECO:0000256" key="1">
    <source>
        <dbReference type="ARBA" id="ARBA00023002"/>
    </source>
</evidence>
<dbReference type="InterPro" id="IPR016162">
    <property type="entry name" value="Ald_DH_N"/>
</dbReference>
<feature type="domain" description="Aldehyde dehydrogenase" evidence="2">
    <location>
        <begin position="1"/>
        <end position="400"/>
    </location>
</feature>
<evidence type="ECO:0000313" key="3">
    <source>
        <dbReference type="EMBL" id="EYR63692.1"/>
    </source>
</evidence>
<dbReference type="Pfam" id="PF00171">
    <property type="entry name" value="Aldedh"/>
    <property type="match status" value="1"/>
</dbReference>
<dbReference type="CDD" id="cd07078">
    <property type="entry name" value="ALDH"/>
    <property type="match status" value="1"/>
</dbReference>
<dbReference type="Gene3D" id="3.40.605.10">
    <property type="entry name" value="Aldehyde Dehydrogenase, Chain A, domain 1"/>
    <property type="match status" value="1"/>
</dbReference>
<sequence>LRAAAAAVAAAAPELGASLTACTGRLLVQSVESAQVAASILEEAATTGLGATGRTLAGASSAVDVVRREPHGVVAVVTPWNDPFPAAAGLLAAALVTGNTVVHKPSERSAVPGWRMARLIAEVLPPGVLNVVNGDGETGAALVADERVALVAQVGSSATGRRIATAVGARGGRVLLENGGKDPILVDAGVDPRWAAGQIATGAFTNAGQLCTSVERVYVHEEVADDVVAELVRIAEGMRVADPSDAGSDLGPMVDGAQLAVVDRHVREAVAAGARCLAGGEPLGREGSWYPPTVLDGCPDDVELMTEETFGPVAAVRRVASFDEGLALAGSGRYGLAATVLTPDMGRALRAADELEVGTVKVNAVFGGAPGGSADPRRDSGAGAGYGPDLLTAMTVLKAVHLEAAPGVGNGGSQDR</sequence>
<dbReference type="InterPro" id="IPR015590">
    <property type="entry name" value="Aldehyde_DH_dom"/>
</dbReference>
<evidence type="ECO:0000259" key="2">
    <source>
        <dbReference type="Pfam" id="PF00171"/>
    </source>
</evidence>
<keyword evidence="4" id="KW-1185">Reference proteome</keyword>
<dbReference type="PANTHER" id="PTHR11699">
    <property type="entry name" value="ALDEHYDE DEHYDROGENASE-RELATED"/>
    <property type="match status" value="1"/>
</dbReference>
<dbReference type="InterPro" id="IPR016161">
    <property type="entry name" value="Ald_DH/histidinol_DH"/>
</dbReference>
<dbReference type="InterPro" id="IPR016163">
    <property type="entry name" value="Ald_DH_C"/>
</dbReference>
<dbReference type="Gene3D" id="3.40.309.10">
    <property type="entry name" value="Aldehyde Dehydrogenase, Chain A, domain 2"/>
    <property type="match status" value="1"/>
</dbReference>
<dbReference type="Proteomes" id="UP000019753">
    <property type="component" value="Unassembled WGS sequence"/>
</dbReference>
<name>A0A021VX83_9CELL</name>
<protein>
    <submittedName>
        <fullName evidence="3">Succinate-semialdehyde dehydrogenase</fullName>
    </submittedName>
</protein>
<reference evidence="3 4" key="1">
    <citation type="submission" date="2014-01" db="EMBL/GenBank/DDBJ databases">
        <title>Actinotalea ferrariae CF5-4.</title>
        <authorList>
            <person name="Chen F."/>
            <person name="Li Y."/>
            <person name="Wang G."/>
        </authorList>
    </citation>
    <scope>NUCLEOTIDE SEQUENCE [LARGE SCALE GENOMIC DNA]</scope>
    <source>
        <strain evidence="3 4">CF5-4</strain>
    </source>
</reference>
<dbReference type="EMBL" id="AXCW01000076">
    <property type="protein sequence ID" value="EYR63692.1"/>
    <property type="molecule type" value="Genomic_DNA"/>
</dbReference>
<accession>A0A021VX83</accession>
<proteinExistence type="predicted"/>
<keyword evidence="1" id="KW-0560">Oxidoreductase</keyword>
<dbReference type="RefSeq" id="WP_034225385.1">
    <property type="nucleotide sequence ID" value="NZ_AXCW01000076.1"/>
</dbReference>
<evidence type="ECO:0000313" key="4">
    <source>
        <dbReference type="Proteomes" id="UP000019753"/>
    </source>
</evidence>
<organism evidence="3 4">
    <name type="scientific">Actinotalea ferrariae CF5-4</name>
    <dbReference type="NCBI Taxonomy" id="948458"/>
    <lineage>
        <taxon>Bacteria</taxon>
        <taxon>Bacillati</taxon>
        <taxon>Actinomycetota</taxon>
        <taxon>Actinomycetes</taxon>
        <taxon>Micrococcales</taxon>
        <taxon>Cellulomonadaceae</taxon>
        <taxon>Actinotalea</taxon>
    </lineage>
</organism>
<comment type="caution">
    <text evidence="3">The sequence shown here is derived from an EMBL/GenBank/DDBJ whole genome shotgun (WGS) entry which is preliminary data.</text>
</comment>
<dbReference type="AlphaFoldDB" id="A0A021VX83"/>
<dbReference type="GO" id="GO:0016620">
    <property type="term" value="F:oxidoreductase activity, acting on the aldehyde or oxo group of donors, NAD or NADP as acceptor"/>
    <property type="evidence" value="ECO:0007669"/>
    <property type="project" value="InterPro"/>
</dbReference>